<dbReference type="SUPFAM" id="SSF88723">
    <property type="entry name" value="PIN domain-like"/>
    <property type="match status" value="1"/>
</dbReference>
<dbReference type="Gene3D" id="3.40.50.1010">
    <property type="entry name" value="5'-nuclease"/>
    <property type="match status" value="1"/>
</dbReference>
<gene>
    <name evidence="1" type="ORF">MPEBLZ_04134</name>
</gene>
<organism evidence="1 2">
    <name type="scientific">Candidatus Methanoperedens nitratireducens</name>
    <dbReference type="NCBI Taxonomy" id="1392998"/>
    <lineage>
        <taxon>Archaea</taxon>
        <taxon>Methanobacteriati</taxon>
        <taxon>Methanobacteriota</taxon>
        <taxon>Stenosarchaea group</taxon>
        <taxon>Methanomicrobia</taxon>
        <taxon>Methanosarcinales</taxon>
        <taxon>ANME-2 cluster</taxon>
        <taxon>Candidatus Methanoperedentaceae</taxon>
        <taxon>Candidatus Methanoperedens</taxon>
    </lineage>
</organism>
<proteinExistence type="predicted"/>
<sequence length="149" mass="18203">MNTICVDSGFLIGLYDEKDQYHYRAEEIFVQYFESVQNQLIVPWPILFESVSTRMSKNRKRMEIFYRDWKNLYSQKRLELLDDKPFREKAISESFEETLRDPRHYRGLSLTDRVIRNMLSEPDLKIDYFITFNYGDFGDVCKRFHRRMI</sequence>
<comment type="caution">
    <text evidence="1">The sequence shown here is derived from an EMBL/GenBank/DDBJ whole genome shotgun (WGS) entry which is preliminary data.</text>
</comment>
<dbReference type="EMBL" id="LKCM01000375">
    <property type="protein sequence ID" value="KPQ41317.1"/>
    <property type="molecule type" value="Genomic_DNA"/>
</dbReference>
<reference evidence="1 2" key="1">
    <citation type="submission" date="2015-09" db="EMBL/GenBank/DDBJ databases">
        <title>A metagenomics-based metabolic model of nitrate-dependent anaerobic oxidation of methane by Methanoperedens-like archaea.</title>
        <authorList>
            <person name="Arshad A."/>
            <person name="Speth D.R."/>
            <person name="De Graaf R.M."/>
            <person name="Op Den Camp H.J."/>
            <person name="Jetten M.S."/>
            <person name="Welte C.U."/>
        </authorList>
    </citation>
    <scope>NUCLEOTIDE SEQUENCE [LARGE SCALE GENOMIC DNA]</scope>
</reference>
<protein>
    <recommendedName>
        <fullName evidence="3">PIN domain-containing protein</fullName>
    </recommendedName>
</protein>
<dbReference type="Proteomes" id="UP000050360">
    <property type="component" value="Unassembled WGS sequence"/>
</dbReference>
<accession>A0A0P8CFI6</accession>
<dbReference type="AlphaFoldDB" id="A0A0P8CFI6"/>
<name>A0A0P8CFI6_9EURY</name>
<evidence type="ECO:0000313" key="2">
    <source>
        <dbReference type="Proteomes" id="UP000050360"/>
    </source>
</evidence>
<dbReference type="InterPro" id="IPR029060">
    <property type="entry name" value="PIN-like_dom_sf"/>
</dbReference>
<evidence type="ECO:0000313" key="1">
    <source>
        <dbReference type="EMBL" id="KPQ41317.1"/>
    </source>
</evidence>
<evidence type="ECO:0008006" key="3">
    <source>
        <dbReference type="Google" id="ProtNLM"/>
    </source>
</evidence>